<organism evidence="2 3">
    <name type="scientific">Triparma strigata</name>
    <dbReference type="NCBI Taxonomy" id="1606541"/>
    <lineage>
        <taxon>Eukaryota</taxon>
        <taxon>Sar</taxon>
        <taxon>Stramenopiles</taxon>
        <taxon>Ochrophyta</taxon>
        <taxon>Bolidophyceae</taxon>
        <taxon>Parmales</taxon>
        <taxon>Triparmaceae</taxon>
        <taxon>Triparma</taxon>
    </lineage>
</organism>
<evidence type="ECO:0000256" key="1">
    <source>
        <dbReference type="SAM" id="MobiDB-lite"/>
    </source>
</evidence>
<comment type="caution">
    <text evidence="2">The sequence shown here is derived from an EMBL/GenBank/DDBJ whole genome shotgun (WGS) entry which is preliminary data.</text>
</comment>
<dbReference type="AlphaFoldDB" id="A0A9W7EMT5"/>
<sequence>MGAGASAGGQQYTITDEEMDIILSSARGAVTEATGGRIGSEAADVVFAQIIEKQLKLPPTSLKTMIDSVGKEDGEENAEENGEGAGAGGSEVLPPPSPRASVEEKKVIIEPNRISKEELSIALCNSGLISSSSDAASEQIDSLVLEIEAILGNKPTYVVSEKDGNIDWKALELLGDEKLMDEARETPAVNVAHSNSDHNSKALGMLGTVKAVDSKKVRNRLGSDMSTDQLKRQQLAEAASLHRSRDSNILHDIKNVVGDHMPKIHMPSMHIGGGSPGKTE</sequence>
<feature type="region of interest" description="Disordered" evidence="1">
    <location>
        <begin position="260"/>
        <end position="280"/>
    </location>
</feature>
<dbReference type="OrthoDB" id="194445at2759"/>
<evidence type="ECO:0000313" key="3">
    <source>
        <dbReference type="Proteomes" id="UP001165085"/>
    </source>
</evidence>
<protein>
    <submittedName>
        <fullName evidence="2">Uncharacterized protein</fullName>
    </submittedName>
</protein>
<keyword evidence="3" id="KW-1185">Reference proteome</keyword>
<feature type="compositionally biased region" description="Gly residues" evidence="1">
    <location>
        <begin position="271"/>
        <end position="280"/>
    </location>
</feature>
<reference evidence="3" key="1">
    <citation type="journal article" date="2023" name="Commun. Biol.">
        <title>Genome analysis of Parmales, the sister group of diatoms, reveals the evolutionary specialization of diatoms from phago-mixotrophs to photoautotrophs.</title>
        <authorList>
            <person name="Ban H."/>
            <person name="Sato S."/>
            <person name="Yoshikawa S."/>
            <person name="Yamada K."/>
            <person name="Nakamura Y."/>
            <person name="Ichinomiya M."/>
            <person name="Sato N."/>
            <person name="Blanc-Mathieu R."/>
            <person name="Endo H."/>
            <person name="Kuwata A."/>
            <person name="Ogata H."/>
        </authorList>
    </citation>
    <scope>NUCLEOTIDE SEQUENCE [LARGE SCALE GENOMIC DNA]</scope>
    <source>
        <strain evidence="3">NIES 3701</strain>
    </source>
</reference>
<gene>
    <name evidence="2" type="ORF">TrST_g10035</name>
</gene>
<proteinExistence type="predicted"/>
<name>A0A9W7EMT5_9STRA</name>
<accession>A0A9W7EMT5</accession>
<dbReference type="EMBL" id="BRXY01000276">
    <property type="protein sequence ID" value="GMH82918.1"/>
    <property type="molecule type" value="Genomic_DNA"/>
</dbReference>
<feature type="region of interest" description="Disordered" evidence="1">
    <location>
        <begin position="70"/>
        <end position="102"/>
    </location>
</feature>
<evidence type="ECO:0000313" key="2">
    <source>
        <dbReference type="EMBL" id="GMH82918.1"/>
    </source>
</evidence>
<dbReference type="Proteomes" id="UP001165085">
    <property type="component" value="Unassembled WGS sequence"/>
</dbReference>
<feature type="compositionally biased region" description="Acidic residues" evidence="1">
    <location>
        <begin position="73"/>
        <end position="82"/>
    </location>
</feature>